<dbReference type="Proteomes" id="UP000199341">
    <property type="component" value="Unassembled WGS sequence"/>
</dbReference>
<keyword evidence="4" id="KW-1185">Reference proteome</keyword>
<gene>
    <name evidence="3" type="ORF">SAMN05216259_101254</name>
</gene>
<evidence type="ECO:0000259" key="2">
    <source>
        <dbReference type="Pfam" id="PF13649"/>
    </source>
</evidence>
<dbReference type="GO" id="GO:0032259">
    <property type="term" value="P:methylation"/>
    <property type="evidence" value="ECO:0007669"/>
    <property type="project" value="UniProtKB-KW"/>
</dbReference>
<dbReference type="OrthoDB" id="3286690at2"/>
<dbReference type="InterPro" id="IPR041698">
    <property type="entry name" value="Methyltransf_25"/>
</dbReference>
<dbReference type="RefSeq" id="WP_093782337.1">
    <property type="nucleotide sequence ID" value="NZ_FNIE01000001.1"/>
</dbReference>
<name>A0A1G9VF53_9ACTN</name>
<dbReference type="EMBL" id="FNIE01000001">
    <property type="protein sequence ID" value="SDM70898.1"/>
    <property type="molecule type" value="Genomic_DNA"/>
</dbReference>
<dbReference type="SUPFAM" id="SSF53335">
    <property type="entry name" value="S-adenosyl-L-methionine-dependent methyltransferases"/>
    <property type="match status" value="1"/>
</dbReference>
<dbReference type="CDD" id="cd02440">
    <property type="entry name" value="AdoMet_MTases"/>
    <property type="match status" value="1"/>
</dbReference>
<dbReference type="STRING" id="310781.SAMN05216259_101254"/>
<evidence type="ECO:0000256" key="1">
    <source>
        <dbReference type="SAM" id="MobiDB-lite"/>
    </source>
</evidence>
<dbReference type="AlphaFoldDB" id="A0A1G9VF53"/>
<protein>
    <submittedName>
        <fullName evidence="3">Methyltransferase domain-containing protein</fullName>
    </submittedName>
</protein>
<accession>A0A1G9VF53</accession>
<organism evidence="3 4">
    <name type="scientific">Actinacidiphila guanduensis</name>
    <dbReference type="NCBI Taxonomy" id="310781"/>
    <lineage>
        <taxon>Bacteria</taxon>
        <taxon>Bacillati</taxon>
        <taxon>Actinomycetota</taxon>
        <taxon>Actinomycetes</taxon>
        <taxon>Kitasatosporales</taxon>
        <taxon>Streptomycetaceae</taxon>
        <taxon>Actinacidiphila</taxon>
    </lineage>
</organism>
<feature type="region of interest" description="Disordered" evidence="1">
    <location>
        <begin position="178"/>
        <end position="198"/>
    </location>
</feature>
<evidence type="ECO:0000313" key="4">
    <source>
        <dbReference type="Proteomes" id="UP000199341"/>
    </source>
</evidence>
<dbReference type="GO" id="GO:0008168">
    <property type="term" value="F:methyltransferase activity"/>
    <property type="evidence" value="ECO:0007669"/>
    <property type="project" value="UniProtKB-KW"/>
</dbReference>
<dbReference type="Gene3D" id="3.40.50.150">
    <property type="entry name" value="Vaccinia Virus protein VP39"/>
    <property type="match status" value="1"/>
</dbReference>
<sequence>MAQQSSAAAAVWSNPEFAAAWLAADPQGQGDLLALPRQIAAEVIAVETPEPRLIVDVAGGAGKFLAVLLDRFPGARGIWLDASPSMLERARLDLSRFGDRVDFRPGDMTALRAAGIPGNVDVLASSRASHHLDRAELHGFYREAAGLLAPGGWLVNLDHVAPAEVWNRRFRTARKAFGAPRNSAATHHHDKPLPTAEDHLDGYRVAGVPEVDIAWRAFYSCLFMGRDGRQD</sequence>
<reference evidence="3 4" key="1">
    <citation type="submission" date="2016-10" db="EMBL/GenBank/DDBJ databases">
        <authorList>
            <person name="de Groot N.N."/>
        </authorList>
    </citation>
    <scope>NUCLEOTIDE SEQUENCE [LARGE SCALE GENOMIC DNA]</scope>
    <source>
        <strain evidence="3 4">CGMCC 4.2022</strain>
    </source>
</reference>
<feature type="domain" description="Methyltransferase" evidence="2">
    <location>
        <begin position="54"/>
        <end position="152"/>
    </location>
</feature>
<dbReference type="InterPro" id="IPR029063">
    <property type="entry name" value="SAM-dependent_MTases_sf"/>
</dbReference>
<keyword evidence="3" id="KW-0808">Transferase</keyword>
<evidence type="ECO:0000313" key="3">
    <source>
        <dbReference type="EMBL" id="SDM70898.1"/>
    </source>
</evidence>
<dbReference type="Pfam" id="PF13649">
    <property type="entry name" value="Methyltransf_25"/>
    <property type="match status" value="1"/>
</dbReference>
<keyword evidence="3" id="KW-0489">Methyltransferase</keyword>
<proteinExistence type="predicted"/>